<dbReference type="InterPro" id="IPR000300">
    <property type="entry name" value="IPPc"/>
</dbReference>
<feature type="transmembrane region" description="Helical" evidence="2">
    <location>
        <begin position="12"/>
        <end position="36"/>
    </location>
</feature>
<dbReference type="Pfam" id="PF00168">
    <property type="entry name" value="C2"/>
    <property type="match status" value="1"/>
</dbReference>
<organism evidence="4 5">
    <name type="scientific">Gracilariopsis chorda</name>
    <dbReference type="NCBI Taxonomy" id="448386"/>
    <lineage>
        <taxon>Eukaryota</taxon>
        <taxon>Rhodophyta</taxon>
        <taxon>Florideophyceae</taxon>
        <taxon>Rhodymeniophycidae</taxon>
        <taxon>Gracilariales</taxon>
        <taxon>Gracilariaceae</taxon>
        <taxon>Gracilariopsis</taxon>
    </lineage>
</organism>
<dbReference type="PANTHER" id="PTHR11200">
    <property type="entry name" value="INOSITOL 5-PHOSPHATASE"/>
    <property type="match status" value="1"/>
</dbReference>
<comment type="caution">
    <text evidence="4">The sequence shown here is derived from an EMBL/GenBank/DDBJ whole genome shotgun (WGS) entry which is preliminary data.</text>
</comment>
<keyword evidence="2" id="KW-0472">Membrane</keyword>
<feature type="domain" description="C2" evidence="3">
    <location>
        <begin position="550"/>
        <end position="704"/>
    </location>
</feature>
<dbReference type="SUPFAM" id="SSF49562">
    <property type="entry name" value="C2 domain (Calcium/lipid-binding domain, CaLB)"/>
    <property type="match status" value="1"/>
</dbReference>
<reference evidence="4 5" key="1">
    <citation type="journal article" date="2018" name="Mol. Biol. Evol.">
        <title>Analysis of the draft genome of the red seaweed Gracilariopsis chorda provides insights into genome size evolution in Rhodophyta.</title>
        <authorList>
            <person name="Lee J."/>
            <person name="Yang E.C."/>
            <person name="Graf L."/>
            <person name="Yang J.H."/>
            <person name="Qiu H."/>
            <person name="Zel Zion U."/>
            <person name="Chan C.X."/>
            <person name="Stephens T.G."/>
            <person name="Weber A.P.M."/>
            <person name="Boo G.H."/>
            <person name="Boo S.M."/>
            <person name="Kim K.M."/>
            <person name="Shin Y."/>
            <person name="Jung M."/>
            <person name="Lee S.J."/>
            <person name="Yim H.S."/>
            <person name="Lee J.H."/>
            <person name="Bhattacharya D."/>
            <person name="Yoon H.S."/>
        </authorList>
    </citation>
    <scope>NUCLEOTIDE SEQUENCE [LARGE SCALE GENOMIC DNA]</scope>
    <source>
        <strain evidence="4 5">SKKU-2015</strain>
        <tissue evidence="4">Whole body</tissue>
    </source>
</reference>
<dbReference type="SMART" id="SM00128">
    <property type="entry name" value="IPPc"/>
    <property type="match status" value="1"/>
</dbReference>
<dbReference type="PROSITE" id="PS50004">
    <property type="entry name" value="C2"/>
    <property type="match status" value="1"/>
</dbReference>
<evidence type="ECO:0000256" key="2">
    <source>
        <dbReference type="SAM" id="Phobius"/>
    </source>
</evidence>
<evidence type="ECO:0000313" key="4">
    <source>
        <dbReference type="EMBL" id="PXF48547.1"/>
    </source>
</evidence>
<protein>
    <submittedName>
        <fullName evidence="4">Phosphatidylinositol 3,4,5-trisphosphate 5-phosphatase 1</fullName>
    </submittedName>
</protein>
<dbReference type="InterPro" id="IPR036691">
    <property type="entry name" value="Endo/exonu/phosph_ase_sf"/>
</dbReference>
<dbReference type="CDD" id="cd00030">
    <property type="entry name" value="C2"/>
    <property type="match status" value="1"/>
</dbReference>
<keyword evidence="2" id="KW-1133">Transmembrane helix</keyword>
<dbReference type="GO" id="GO:0004439">
    <property type="term" value="F:phosphatidylinositol-4,5-bisphosphate 5-phosphatase activity"/>
    <property type="evidence" value="ECO:0007669"/>
    <property type="project" value="TreeGrafter"/>
</dbReference>
<sequence>MASEADTPLWGILLNPYCVSAAACGLFAVAVSVYLSRQREPHHPPRLRLVSRSHSRLSTSEFVFRTETPASPLLLCTQRRALFTLKALESQIPSDAEHNVVRLDDNLFRPELLANLGDLRVLQSGLHHGVGREITLSDSHAEHTFTFATRVAAEHFRQLLKHAQQESPPHHLNLFLTTFNVGNKQPPDDLSPWLQSAHSAQIVAIGVQECSYNPASNSSPNPAGEGSAASSFSSDDSSTSTNDELPTSESPSLSEATSATNSTSQPPSSTAKEHWFALLIAHFPEDKYACIVNHYAWDRCLTIFVSRHLLKHVSNARIDIANVGLGGVAANKGAIGARFTVFDTDFLIINSHLAAHHKEVLRRNVDFTSIASGLRDLHDHHRTELLADPVHYTFWMGDLNYRINLDRDAVLKHVEAAEWEPLQEADQLLQEMAAGRAFQGFSEGPTNFAPTYRYECGSRRYSSVKLRIPSYCDRVLYRALPGCNLELQEYKPADEIMTSDHSPVFATFRASMSYSTLDQSMPDIESETEEASASEQTPLLLKSRALSLRPKAPPPPSPQPRKNRLQLVFISLGASNVPDMDNGGRRIAFARALRIENHLIWKKHDEMGEGHNADPYCAFHGAAVAELDEGEYRTDTIPACQSPVWSEEQIPAVDLATNDRNALRSMYVTITVKDENPIRRDRTIGFTNIWLGNVDGEQPVEFSAPIMQGGLQRGRIEGKYFVR</sequence>
<feature type="compositionally biased region" description="Low complexity" evidence="1">
    <location>
        <begin position="213"/>
        <end position="260"/>
    </location>
</feature>
<evidence type="ECO:0000313" key="5">
    <source>
        <dbReference type="Proteomes" id="UP000247409"/>
    </source>
</evidence>
<dbReference type="GO" id="GO:0046856">
    <property type="term" value="P:phosphatidylinositol dephosphorylation"/>
    <property type="evidence" value="ECO:0007669"/>
    <property type="project" value="InterPro"/>
</dbReference>
<dbReference type="InterPro" id="IPR000008">
    <property type="entry name" value="C2_dom"/>
</dbReference>
<dbReference type="Gene3D" id="2.60.40.150">
    <property type="entry name" value="C2 domain"/>
    <property type="match status" value="1"/>
</dbReference>
<keyword evidence="2" id="KW-0812">Transmembrane</keyword>
<dbReference type="Pfam" id="PF22669">
    <property type="entry name" value="Exo_endo_phos2"/>
    <property type="match status" value="1"/>
</dbReference>
<proteinExistence type="predicted"/>
<dbReference type="InterPro" id="IPR035892">
    <property type="entry name" value="C2_domain_sf"/>
</dbReference>
<dbReference type="SUPFAM" id="SSF56219">
    <property type="entry name" value="DNase I-like"/>
    <property type="match status" value="1"/>
</dbReference>
<accession>A0A2V3J3H8</accession>
<dbReference type="InterPro" id="IPR046985">
    <property type="entry name" value="IP5"/>
</dbReference>
<name>A0A2V3J3H8_9FLOR</name>
<keyword evidence="5" id="KW-1185">Reference proteome</keyword>
<dbReference type="EMBL" id="NBIV01000013">
    <property type="protein sequence ID" value="PXF48547.1"/>
    <property type="molecule type" value="Genomic_DNA"/>
</dbReference>
<dbReference type="Gene3D" id="3.60.10.10">
    <property type="entry name" value="Endonuclease/exonuclease/phosphatase"/>
    <property type="match status" value="1"/>
</dbReference>
<evidence type="ECO:0000256" key="1">
    <source>
        <dbReference type="SAM" id="MobiDB-lite"/>
    </source>
</evidence>
<feature type="region of interest" description="Disordered" evidence="1">
    <location>
        <begin position="213"/>
        <end position="269"/>
    </location>
</feature>
<dbReference type="Proteomes" id="UP000247409">
    <property type="component" value="Unassembled WGS sequence"/>
</dbReference>
<dbReference type="STRING" id="448386.A0A2V3J3H8"/>
<dbReference type="OrthoDB" id="5879at2759"/>
<gene>
    <name evidence="4" type="ORF">BWQ96_01716</name>
</gene>
<evidence type="ECO:0000259" key="3">
    <source>
        <dbReference type="PROSITE" id="PS50004"/>
    </source>
</evidence>
<dbReference type="PANTHER" id="PTHR11200:SF291">
    <property type="entry name" value="INOSITOL 5-PHOSPHATASE"/>
    <property type="match status" value="1"/>
</dbReference>
<dbReference type="AlphaFoldDB" id="A0A2V3J3H8"/>